<name>A0A163QUY7_9BACL</name>
<proteinExistence type="inferred from homology"/>
<comment type="catalytic activity">
    <reaction evidence="1">
        <text>inosine + phosphate = alpha-D-ribose 1-phosphate + hypoxanthine</text>
        <dbReference type="Rhea" id="RHEA:27646"/>
        <dbReference type="ChEBI" id="CHEBI:17368"/>
        <dbReference type="ChEBI" id="CHEBI:17596"/>
        <dbReference type="ChEBI" id="CHEBI:43474"/>
        <dbReference type="ChEBI" id="CHEBI:57720"/>
        <dbReference type="EC" id="2.4.2.1"/>
    </reaction>
    <physiologicalReaction direction="left-to-right" evidence="1">
        <dbReference type="Rhea" id="RHEA:27647"/>
    </physiologicalReaction>
</comment>
<dbReference type="EMBL" id="LRFC01000023">
    <property type="protein sequence ID" value="KZE65795.1"/>
    <property type="molecule type" value="Genomic_DNA"/>
</dbReference>
<keyword evidence="6" id="KW-0479">Metal-binding</keyword>
<evidence type="ECO:0000256" key="8">
    <source>
        <dbReference type="ARBA" id="ARBA00022833"/>
    </source>
</evidence>
<comment type="cofactor">
    <cofactor evidence="2">
        <name>Zn(2+)</name>
        <dbReference type="ChEBI" id="CHEBI:29105"/>
    </cofactor>
</comment>
<dbReference type="PANTHER" id="PTHR30616">
    <property type="entry name" value="UNCHARACTERIZED PROTEIN YFIH"/>
    <property type="match status" value="1"/>
</dbReference>
<evidence type="ECO:0000256" key="7">
    <source>
        <dbReference type="ARBA" id="ARBA00022801"/>
    </source>
</evidence>
<evidence type="ECO:0000256" key="4">
    <source>
        <dbReference type="ARBA" id="ARBA00007353"/>
    </source>
</evidence>
<dbReference type="NCBIfam" id="TIGR00726">
    <property type="entry name" value="peptidoglycan editing factor PgeF"/>
    <property type="match status" value="1"/>
</dbReference>
<organism evidence="13 14">
    <name type="scientific">Fictibacillus phosphorivorans</name>
    <dbReference type="NCBI Taxonomy" id="1221500"/>
    <lineage>
        <taxon>Bacteria</taxon>
        <taxon>Bacillati</taxon>
        <taxon>Bacillota</taxon>
        <taxon>Bacilli</taxon>
        <taxon>Bacillales</taxon>
        <taxon>Fictibacillaceae</taxon>
        <taxon>Fictibacillus</taxon>
    </lineage>
</organism>
<dbReference type="GO" id="GO:0016787">
    <property type="term" value="F:hydrolase activity"/>
    <property type="evidence" value="ECO:0007669"/>
    <property type="project" value="UniProtKB-KW"/>
</dbReference>
<dbReference type="SUPFAM" id="SSF64438">
    <property type="entry name" value="CNF1/YfiH-like putative cysteine hydrolases"/>
    <property type="match status" value="1"/>
</dbReference>
<comment type="function">
    <text evidence="3">Purine nucleoside enzyme that catalyzes the phosphorolysis of adenosine and inosine nucleosides, yielding D-ribose 1-phosphate and the respective free bases, adenine and hypoxanthine. Also catalyzes the phosphorolysis of S-methyl-5'-thioadenosine into adenine and S-methyl-5-thio-alpha-D-ribose 1-phosphate. Also has adenosine deaminase activity.</text>
</comment>
<dbReference type="InterPro" id="IPR038371">
    <property type="entry name" value="Cu_polyphenol_OxRdtase_sf"/>
</dbReference>
<gene>
    <name evidence="13" type="ORF">AWM68_05290</name>
</gene>
<keyword evidence="8" id="KW-0862">Zinc</keyword>
<comment type="catalytic activity">
    <reaction evidence="10">
        <text>adenosine + phosphate = alpha-D-ribose 1-phosphate + adenine</text>
        <dbReference type="Rhea" id="RHEA:27642"/>
        <dbReference type="ChEBI" id="CHEBI:16335"/>
        <dbReference type="ChEBI" id="CHEBI:16708"/>
        <dbReference type="ChEBI" id="CHEBI:43474"/>
        <dbReference type="ChEBI" id="CHEBI:57720"/>
        <dbReference type="EC" id="2.4.2.1"/>
    </reaction>
    <physiologicalReaction direction="left-to-right" evidence="10">
        <dbReference type="Rhea" id="RHEA:27643"/>
    </physiologicalReaction>
</comment>
<dbReference type="PANTHER" id="PTHR30616:SF2">
    <property type="entry name" value="PURINE NUCLEOSIDE PHOSPHORYLASE LACC1"/>
    <property type="match status" value="1"/>
</dbReference>
<dbReference type="AlphaFoldDB" id="A0A163QUY7"/>
<keyword evidence="7" id="KW-0378">Hydrolase</keyword>
<evidence type="ECO:0000256" key="12">
    <source>
        <dbReference type="RuleBase" id="RU361274"/>
    </source>
</evidence>
<protein>
    <recommendedName>
        <fullName evidence="12">Purine nucleoside phosphorylase</fullName>
    </recommendedName>
</protein>
<dbReference type="Pfam" id="PF02578">
    <property type="entry name" value="Cu-oxidase_4"/>
    <property type="match status" value="1"/>
</dbReference>
<dbReference type="CDD" id="cd16833">
    <property type="entry name" value="YfiH"/>
    <property type="match status" value="1"/>
</dbReference>
<evidence type="ECO:0000256" key="3">
    <source>
        <dbReference type="ARBA" id="ARBA00003215"/>
    </source>
</evidence>
<reference evidence="14" key="1">
    <citation type="submission" date="2016-01" db="EMBL/GenBank/DDBJ databases">
        <title>Draft genome of Chromobacterium sp. F49.</title>
        <authorList>
            <person name="Hong K.W."/>
        </authorList>
    </citation>
    <scope>NUCLEOTIDE SEQUENCE [LARGE SCALE GENOMIC DNA]</scope>
    <source>
        <strain evidence="14">P7IIIA</strain>
    </source>
</reference>
<keyword evidence="5" id="KW-0808">Transferase</keyword>
<evidence type="ECO:0000256" key="10">
    <source>
        <dbReference type="ARBA" id="ARBA00048968"/>
    </source>
</evidence>
<comment type="similarity">
    <text evidence="4 12">Belongs to the purine nucleoside phosphorylase YfiH/LACC1 family.</text>
</comment>
<dbReference type="GO" id="GO:0005507">
    <property type="term" value="F:copper ion binding"/>
    <property type="evidence" value="ECO:0007669"/>
    <property type="project" value="TreeGrafter"/>
</dbReference>
<dbReference type="Gene3D" id="3.60.140.10">
    <property type="entry name" value="CNF1/YfiH-like putative cysteine hydrolases"/>
    <property type="match status" value="1"/>
</dbReference>
<keyword evidence="14" id="KW-1185">Reference proteome</keyword>
<evidence type="ECO:0000256" key="5">
    <source>
        <dbReference type="ARBA" id="ARBA00022679"/>
    </source>
</evidence>
<evidence type="ECO:0000313" key="14">
    <source>
        <dbReference type="Proteomes" id="UP000076567"/>
    </source>
</evidence>
<dbReference type="RefSeq" id="WP_066240573.1">
    <property type="nucleotide sequence ID" value="NZ_LRFC01000023.1"/>
</dbReference>
<evidence type="ECO:0000256" key="2">
    <source>
        <dbReference type="ARBA" id="ARBA00001947"/>
    </source>
</evidence>
<comment type="caution">
    <text evidence="13">The sequence shown here is derived from an EMBL/GenBank/DDBJ whole genome shotgun (WGS) entry which is preliminary data.</text>
</comment>
<dbReference type="InterPro" id="IPR003730">
    <property type="entry name" value="Cu_polyphenol_OxRdtase"/>
</dbReference>
<evidence type="ECO:0000313" key="13">
    <source>
        <dbReference type="EMBL" id="KZE65795.1"/>
    </source>
</evidence>
<evidence type="ECO:0000256" key="6">
    <source>
        <dbReference type="ARBA" id="ARBA00022723"/>
    </source>
</evidence>
<comment type="catalytic activity">
    <reaction evidence="11">
        <text>S-methyl-5'-thioadenosine + phosphate = 5-(methylsulfanyl)-alpha-D-ribose 1-phosphate + adenine</text>
        <dbReference type="Rhea" id="RHEA:11852"/>
        <dbReference type="ChEBI" id="CHEBI:16708"/>
        <dbReference type="ChEBI" id="CHEBI:17509"/>
        <dbReference type="ChEBI" id="CHEBI:43474"/>
        <dbReference type="ChEBI" id="CHEBI:58533"/>
        <dbReference type="EC" id="2.4.2.28"/>
    </reaction>
    <physiologicalReaction direction="left-to-right" evidence="11">
        <dbReference type="Rhea" id="RHEA:11853"/>
    </physiologicalReaction>
</comment>
<sequence>MNTFKQSGKHLELVEWQEQNPKIVAGFTTREGGNSSEPFYSMNMGFHVDDNPEIVRKNRKKFAELIGFPIENWVSSKQVHGAKVVKVSMNTCGHGSLDFETAIPDSDALYTSDEDILLTSLYADCVPLYFYEPNEQLVGLAHAGWKGTVAKIGPEMVKIWVEKENVDVKTIQVAIGPSIGECCYEVDDRVINEVKAALNGTDDCQIYKKNDNGKFQLNLKKLNESLLMHAGVLQENIIISEQCTSCENDIFFSHRKDKGKTGRMMSYIGMKGDLSGFGNR</sequence>
<evidence type="ECO:0000256" key="9">
    <source>
        <dbReference type="ARBA" id="ARBA00047989"/>
    </source>
</evidence>
<dbReference type="Proteomes" id="UP000076567">
    <property type="component" value="Unassembled WGS sequence"/>
</dbReference>
<comment type="catalytic activity">
    <reaction evidence="9">
        <text>adenosine + H2O + H(+) = inosine + NH4(+)</text>
        <dbReference type="Rhea" id="RHEA:24408"/>
        <dbReference type="ChEBI" id="CHEBI:15377"/>
        <dbReference type="ChEBI" id="CHEBI:15378"/>
        <dbReference type="ChEBI" id="CHEBI:16335"/>
        <dbReference type="ChEBI" id="CHEBI:17596"/>
        <dbReference type="ChEBI" id="CHEBI:28938"/>
        <dbReference type="EC" id="3.5.4.4"/>
    </reaction>
    <physiologicalReaction direction="left-to-right" evidence="9">
        <dbReference type="Rhea" id="RHEA:24409"/>
    </physiologicalReaction>
</comment>
<dbReference type="InterPro" id="IPR011324">
    <property type="entry name" value="Cytotoxic_necrot_fac-like_cat"/>
</dbReference>
<evidence type="ECO:0000256" key="1">
    <source>
        <dbReference type="ARBA" id="ARBA00000553"/>
    </source>
</evidence>
<accession>A0A163QUY7</accession>
<dbReference type="OrthoDB" id="4279at2"/>
<dbReference type="GO" id="GO:0017061">
    <property type="term" value="F:S-methyl-5-thioadenosine phosphorylase activity"/>
    <property type="evidence" value="ECO:0007669"/>
    <property type="project" value="UniProtKB-EC"/>
</dbReference>
<evidence type="ECO:0000256" key="11">
    <source>
        <dbReference type="ARBA" id="ARBA00049893"/>
    </source>
</evidence>